<dbReference type="AlphaFoldDB" id="A0A0D8ZL07"/>
<feature type="compositionally biased region" description="Low complexity" evidence="1">
    <location>
        <begin position="105"/>
        <end position="115"/>
    </location>
</feature>
<sequence length="304" mass="35087">MSTNKLRIQAYVQSELYQQFEQERSQWDVSQSQALERILLERYQHDSGEQAISTRESVHWIALVEDLRKRVERLESNLPSELDSSLPSELESVTSELDSELSDNLPSESTTSLPSESPKLVVCKLYKNNPNDPQSWRYWAGDKAGFVEDLNKAKTYTDKGSSRVINRLLEDDLHKPTSRERISCRSLEELTAMVAKAENSEPMEITSEVPSQLVEQTLDYRLVVYKFDKGKPYRPEYWHYWADSKAGFVKDLTTATLYTSEMSAEQMIAQLLGDEIYKPTATERIRWTVLEYLIKLGANYESDC</sequence>
<dbReference type="RefSeq" id="WP_045057251.1">
    <property type="nucleotide sequence ID" value="NZ_CAWMDP010000009.1"/>
</dbReference>
<dbReference type="EMBL" id="JYON01000046">
    <property type="protein sequence ID" value="KJH69415.1"/>
    <property type="molecule type" value="Genomic_DNA"/>
</dbReference>
<proteinExistence type="predicted"/>
<gene>
    <name evidence="2" type="ORF">UH38_24060</name>
</gene>
<evidence type="ECO:0000313" key="2">
    <source>
        <dbReference type="EMBL" id="KJH69415.1"/>
    </source>
</evidence>
<protein>
    <submittedName>
        <fullName evidence="2">Uncharacterized protein</fullName>
    </submittedName>
</protein>
<dbReference type="Proteomes" id="UP000032452">
    <property type="component" value="Unassembled WGS sequence"/>
</dbReference>
<feature type="region of interest" description="Disordered" evidence="1">
    <location>
        <begin position="78"/>
        <end position="115"/>
    </location>
</feature>
<organism evidence="2 3">
    <name type="scientific">Aliterella atlantica CENA595</name>
    <dbReference type="NCBI Taxonomy" id="1618023"/>
    <lineage>
        <taxon>Bacteria</taxon>
        <taxon>Bacillati</taxon>
        <taxon>Cyanobacteriota</taxon>
        <taxon>Cyanophyceae</taxon>
        <taxon>Chroococcidiopsidales</taxon>
        <taxon>Aliterellaceae</taxon>
        <taxon>Aliterella</taxon>
    </lineage>
</organism>
<keyword evidence="3" id="KW-1185">Reference proteome</keyword>
<evidence type="ECO:0000256" key="1">
    <source>
        <dbReference type="SAM" id="MobiDB-lite"/>
    </source>
</evidence>
<evidence type="ECO:0000313" key="3">
    <source>
        <dbReference type="Proteomes" id="UP000032452"/>
    </source>
</evidence>
<reference evidence="2 3" key="1">
    <citation type="submission" date="2015-02" db="EMBL/GenBank/DDBJ databases">
        <title>Draft genome of a novel marine cyanobacterium (Chroococcales) isolated from South Atlantic Ocean.</title>
        <authorList>
            <person name="Rigonato J."/>
            <person name="Alvarenga D.O."/>
            <person name="Branco L.H."/>
            <person name="Varani A.M."/>
            <person name="Brandini F.P."/>
            <person name="Fiore M.F."/>
        </authorList>
    </citation>
    <scope>NUCLEOTIDE SEQUENCE [LARGE SCALE GENOMIC DNA]</scope>
    <source>
        <strain evidence="2 3">CENA595</strain>
    </source>
</reference>
<comment type="caution">
    <text evidence="2">The sequence shown here is derived from an EMBL/GenBank/DDBJ whole genome shotgun (WGS) entry which is preliminary data.</text>
</comment>
<feature type="compositionally biased region" description="Low complexity" evidence="1">
    <location>
        <begin position="78"/>
        <end position="92"/>
    </location>
</feature>
<accession>A0A0D8ZL07</accession>
<dbReference type="STRING" id="1618023.UH38_24060"/>
<name>A0A0D8ZL07_9CYAN</name>